<name>A0A8T5GE73_9ARCH</name>
<comment type="caution">
    <text evidence="2">The sequence shown here is derived from an EMBL/GenBank/DDBJ whole genome shotgun (WGS) entry which is preliminary data.</text>
</comment>
<dbReference type="Proteomes" id="UP000722459">
    <property type="component" value="Unassembled WGS sequence"/>
</dbReference>
<reference evidence="2" key="1">
    <citation type="journal article" date="2021" name="ISME J.">
        <title>Mercury methylation by metabolically versatile and cosmopolitan marine bacteria.</title>
        <authorList>
            <person name="Lin H."/>
            <person name="Ascher D.B."/>
            <person name="Myung Y."/>
            <person name="Lamborg C.H."/>
            <person name="Hallam S.J."/>
            <person name="Gionfriddo C.M."/>
            <person name="Holt K.E."/>
            <person name="Moreau J.W."/>
        </authorList>
    </citation>
    <scope>NUCLEOTIDE SEQUENCE</scope>
    <source>
        <strain evidence="2">SI075_bin30</strain>
    </source>
</reference>
<dbReference type="PROSITE" id="PS51502">
    <property type="entry name" value="S_R_A_B_BARREL"/>
    <property type="match status" value="1"/>
</dbReference>
<dbReference type="SUPFAM" id="SSF54909">
    <property type="entry name" value="Dimeric alpha+beta barrel"/>
    <property type="match status" value="1"/>
</dbReference>
<dbReference type="Gene3D" id="3.30.70.100">
    <property type="match status" value="1"/>
</dbReference>
<evidence type="ECO:0000259" key="1">
    <source>
        <dbReference type="PROSITE" id="PS51502"/>
    </source>
</evidence>
<organism evidence="2 3">
    <name type="scientific">Candidatus Iainarchaeum sp</name>
    <dbReference type="NCBI Taxonomy" id="3101447"/>
    <lineage>
        <taxon>Archaea</taxon>
        <taxon>Candidatus Iainarchaeota</taxon>
        <taxon>Candidatus Iainarchaeia</taxon>
        <taxon>Candidatus Iainarchaeales</taxon>
        <taxon>Candidatus Iainarchaeaceae</taxon>
        <taxon>Candidatus Iainarchaeum</taxon>
    </lineage>
</organism>
<gene>
    <name evidence="2" type="ORF">HON47_02020</name>
</gene>
<dbReference type="SMART" id="SM00886">
    <property type="entry name" value="Dabb"/>
    <property type="match status" value="1"/>
</dbReference>
<dbReference type="Pfam" id="PF07876">
    <property type="entry name" value="Dabb"/>
    <property type="match status" value="1"/>
</dbReference>
<sequence>MFRHTIMWKIIKDEENRSKEEVTIKMKELLEGLNGKIPGLIKMEVGINTLDAENVFDVILIGDFEDKEAYIAYSQHPEHAKIIPFFKTLTLERSIVDYEF</sequence>
<dbReference type="InterPro" id="IPR011008">
    <property type="entry name" value="Dimeric_a/b-barrel"/>
</dbReference>
<dbReference type="InterPro" id="IPR013097">
    <property type="entry name" value="Dabb"/>
</dbReference>
<accession>A0A8T5GE73</accession>
<dbReference type="PANTHER" id="PTHR37832">
    <property type="entry name" value="BLL2683 PROTEIN"/>
    <property type="match status" value="1"/>
</dbReference>
<proteinExistence type="predicted"/>
<dbReference type="EMBL" id="JABJNZ010000027">
    <property type="protein sequence ID" value="MBT4870323.1"/>
    <property type="molecule type" value="Genomic_DNA"/>
</dbReference>
<dbReference type="AlphaFoldDB" id="A0A8T5GE73"/>
<evidence type="ECO:0000313" key="2">
    <source>
        <dbReference type="EMBL" id="MBT4870323.1"/>
    </source>
</evidence>
<feature type="domain" description="Stress-response A/B barrel" evidence="1">
    <location>
        <begin position="2"/>
        <end position="98"/>
    </location>
</feature>
<dbReference type="PANTHER" id="PTHR37832:SF1">
    <property type="entry name" value="STRESS-RESPONSE A_B BARREL DOMAIN-CONTAINING PROTEIN"/>
    <property type="match status" value="1"/>
</dbReference>
<protein>
    <submittedName>
        <fullName evidence="2">Dabb family protein</fullName>
    </submittedName>
</protein>
<evidence type="ECO:0000313" key="3">
    <source>
        <dbReference type="Proteomes" id="UP000722459"/>
    </source>
</evidence>